<gene>
    <name evidence="4" type="ORF">F6X38_02305</name>
</gene>
<dbReference type="EMBL" id="VZDO01000001">
    <property type="protein sequence ID" value="KAB0682934.1"/>
    <property type="molecule type" value="Genomic_DNA"/>
</dbReference>
<evidence type="ECO:0000313" key="4">
    <source>
        <dbReference type="EMBL" id="KAB0682934.1"/>
    </source>
</evidence>
<evidence type="ECO:0000256" key="2">
    <source>
        <dbReference type="SAM" id="SignalP"/>
    </source>
</evidence>
<organism evidence="4 5">
    <name type="scientific">Plantimonas leprariae</name>
    <dbReference type="NCBI Taxonomy" id="2615207"/>
    <lineage>
        <taxon>Bacteria</taxon>
        <taxon>Pseudomonadati</taxon>
        <taxon>Pseudomonadota</taxon>
        <taxon>Alphaproteobacteria</taxon>
        <taxon>Hyphomicrobiales</taxon>
        <taxon>Aurantimonadaceae</taxon>
        <taxon>Plantimonas</taxon>
    </lineage>
</organism>
<feature type="region of interest" description="Disordered" evidence="1">
    <location>
        <begin position="204"/>
        <end position="227"/>
    </location>
</feature>
<feature type="domain" description="FecR protein" evidence="3">
    <location>
        <begin position="55"/>
        <end position="149"/>
    </location>
</feature>
<accession>A0A7V7PTN2</accession>
<comment type="caution">
    <text evidence="4">The sequence shown here is derived from an EMBL/GenBank/DDBJ whole genome shotgun (WGS) entry which is preliminary data.</text>
</comment>
<dbReference type="InterPro" id="IPR006860">
    <property type="entry name" value="FecR"/>
</dbReference>
<sequence>MRLLLATLLLAGVAAPAGAQNVGITSAVNQQARGTPPSQAVRTLALGDNIIFNERIDTNPIGLLQILLADGTAFTAGPNSSLTIDRFVYDPNRGTAEVSATLTKGVFRFIGGKTSKTPNGVRINSPVGTIGIRGAVVDIAMGGRGDGTVSMVFGREVTLTGPNGQTNRVYEPGYSIVVETGPDGKQTRQVVKTPPAAAGQIQTALAGRPGTTGGSANPPTDRIVADSDVPRDNSQLALVVNPPVPQPRPEPRSEVLTAVQEQNVDVVREDVVEEAGTDTPIQPGPGPEPEPEPEPNPTTLTARLLTAGQTFTNSDGEVVQNPGATGLVGGSADEDRIVTLRGGGTASGSTNRGTLVLPLFADAPSGGLRAEVIGQEAGASLGGVQLLGGGFVGSDGFRFYQLILGNDLTQPVYALAGTPIADASRLSSGDIRTYSFTPDLLQGLPVPFMQNGVLGVDYSTASITPFYLAENTTVGNPKLFQSWLVIDGVGPEQRSGIGVTAAVLGTDDSDALSFDFGRRGSYRDDAYGLSYRMGGAIAGLKGPNGGNQLFGSNGQYLVLGTDITGNNTSADGIATGGLSPDFGTFHLLGLQDERSAADFAANQGTTRNLGASGTQAIRGFAAGLQEGFSPNNGYNDVSDSGSDPNAVYVEFNRQRNSVGGELEIGTTGLRTHVAFGAGVLGNTSGGQNAYVDDDKFGAIQNGNRQRTTVTVTDDNGAPATYPQVRDNNPNTYFVSGDANPQPNLLPNGQMCACKFLEWGWWGTAVRARADNVPDDADNRIQSQVHLGQWVAGDVTTNAQVATLSGSASYAGSALGHVTVRDNSGIGDYLASGSMRMTYDFGSRAGSMNIDNFDGRNFAGTIGANTGDTPDALFNGGLAQTNSTGGANDASGAVNGAFVNNGSAIAAGVIGNFNLGSGDGAWNASGIVAGARTP</sequence>
<name>A0A7V7PTN2_9HYPH</name>
<protein>
    <recommendedName>
        <fullName evidence="3">FecR protein domain-containing protein</fullName>
    </recommendedName>
</protein>
<proteinExistence type="predicted"/>
<reference evidence="4 5" key="1">
    <citation type="submission" date="2019-09" db="EMBL/GenBank/DDBJ databases">
        <title>YIM 132180 draft genome.</title>
        <authorList>
            <person name="Zhang K."/>
        </authorList>
    </citation>
    <scope>NUCLEOTIDE SEQUENCE [LARGE SCALE GENOMIC DNA]</scope>
    <source>
        <strain evidence="4 5">YIM 132180</strain>
    </source>
</reference>
<keyword evidence="5" id="KW-1185">Reference proteome</keyword>
<keyword evidence="2" id="KW-0732">Signal</keyword>
<evidence type="ECO:0000256" key="1">
    <source>
        <dbReference type="SAM" id="MobiDB-lite"/>
    </source>
</evidence>
<evidence type="ECO:0000313" key="5">
    <source>
        <dbReference type="Proteomes" id="UP000432089"/>
    </source>
</evidence>
<feature type="chain" id="PRO_5030920298" description="FecR protein domain-containing protein" evidence="2">
    <location>
        <begin position="20"/>
        <end position="933"/>
    </location>
</feature>
<evidence type="ECO:0000259" key="3">
    <source>
        <dbReference type="Pfam" id="PF04773"/>
    </source>
</evidence>
<dbReference type="AlphaFoldDB" id="A0A7V7PTN2"/>
<dbReference type="Proteomes" id="UP000432089">
    <property type="component" value="Unassembled WGS sequence"/>
</dbReference>
<dbReference type="RefSeq" id="WP_150967907.1">
    <property type="nucleotide sequence ID" value="NZ_VZDO01000001.1"/>
</dbReference>
<dbReference type="Pfam" id="PF04773">
    <property type="entry name" value="FecR"/>
    <property type="match status" value="1"/>
</dbReference>
<feature type="signal peptide" evidence="2">
    <location>
        <begin position="1"/>
        <end position="19"/>
    </location>
</feature>
<feature type="region of interest" description="Disordered" evidence="1">
    <location>
        <begin position="274"/>
        <end position="298"/>
    </location>
</feature>